<evidence type="ECO:0000313" key="3">
    <source>
        <dbReference type="EMBL" id="SQF33698.1"/>
    </source>
</evidence>
<sequence length="291" mass="33347">MRDIKFISASHYQTSERFYALPKILFESPLYENMRLDSKVAYSMLKDRLDLSFKNNWIDEDGNIYLVYSNSNLMKILNCSKSTLLRIKKQLTEYGLIREIQQSTSKSGNLANRIYLGLLQDDTPTRNADKSGDFKSDTRGVSNLDQGGVKKTLGGCQIDTTPVSDLSPNDTDISDTDISDTDINDTELIISEEDEEKATQNSKNKDPNSLFRKVDKATQYDKDYICDLVYAQLLEDNYSETVISVIMLPFEDRYKYALENMRFARSSEMVAEYVYNGLLAVYNSNTRKQLE</sequence>
<dbReference type="InterPro" id="IPR010724">
    <property type="entry name" value="RepA_N"/>
</dbReference>
<dbReference type="AlphaFoldDB" id="A0A2X3V3F7"/>
<accession>A0A2X3V3F7</accession>
<name>A0A2X3V3F7_STRSA</name>
<dbReference type="Proteomes" id="UP000249623">
    <property type="component" value="Chromosome 1"/>
</dbReference>
<feature type="compositionally biased region" description="Basic and acidic residues" evidence="1">
    <location>
        <begin position="126"/>
        <end position="138"/>
    </location>
</feature>
<proteinExistence type="predicted"/>
<dbReference type="EMBL" id="LS483346">
    <property type="protein sequence ID" value="SQF33698.1"/>
    <property type="molecule type" value="Genomic_DNA"/>
</dbReference>
<dbReference type="Pfam" id="PF06970">
    <property type="entry name" value="RepA_N"/>
    <property type="match status" value="1"/>
</dbReference>
<organism evidence="3 4">
    <name type="scientific">Streptococcus sanguinis</name>
    <dbReference type="NCBI Taxonomy" id="1305"/>
    <lineage>
        <taxon>Bacteria</taxon>
        <taxon>Bacillati</taxon>
        <taxon>Bacillota</taxon>
        <taxon>Bacilli</taxon>
        <taxon>Lactobacillales</taxon>
        <taxon>Streptococcaceae</taxon>
        <taxon>Streptococcus</taxon>
    </lineage>
</organism>
<protein>
    <submittedName>
        <fullName evidence="3">Replication initiator protein A (RepA) N-terminus</fullName>
    </submittedName>
</protein>
<dbReference type="RefSeq" id="WP_002926337.1">
    <property type="nucleotide sequence ID" value="NZ_CP071430.1"/>
</dbReference>
<feature type="compositionally biased region" description="Polar residues" evidence="1">
    <location>
        <begin position="158"/>
        <end position="168"/>
    </location>
</feature>
<evidence type="ECO:0000313" key="4">
    <source>
        <dbReference type="Proteomes" id="UP000249623"/>
    </source>
</evidence>
<feature type="domain" description="Replication initiator A N-terminal" evidence="2">
    <location>
        <begin position="17"/>
        <end position="91"/>
    </location>
</feature>
<gene>
    <name evidence="3" type="ORF">NCTC11085_00170</name>
</gene>
<feature type="region of interest" description="Disordered" evidence="1">
    <location>
        <begin position="126"/>
        <end position="178"/>
    </location>
</feature>
<evidence type="ECO:0000259" key="2">
    <source>
        <dbReference type="Pfam" id="PF06970"/>
    </source>
</evidence>
<reference evidence="3 4" key="1">
    <citation type="submission" date="2018-06" db="EMBL/GenBank/DDBJ databases">
        <authorList>
            <consortium name="Pathogen Informatics"/>
            <person name="Doyle S."/>
        </authorList>
    </citation>
    <scope>NUCLEOTIDE SEQUENCE [LARGE SCALE GENOMIC DNA]</scope>
    <source>
        <strain evidence="3 4">NCTC11085</strain>
    </source>
</reference>
<evidence type="ECO:0000256" key="1">
    <source>
        <dbReference type="SAM" id="MobiDB-lite"/>
    </source>
</evidence>